<reference evidence="3 4" key="1">
    <citation type="submission" date="2019-08" db="EMBL/GenBank/DDBJ databases">
        <title>In-depth cultivation of the pig gut microbiome towards novel bacterial diversity and tailored functional studies.</title>
        <authorList>
            <person name="Wylensek D."/>
            <person name="Hitch T.C.A."/>
            <person name="Clavel T."/>
        </authorList>
    </citation>
    <scope>NUCLEOTIDE SEQUENCE [LARGE SCALE GENOMIC DNA]</scope>
    <source>
        <strain evidence="3 4">WCA-MUC-591-APC-3H</strain>
    </source>
</reference>
<sequence length="786" mass="91009">MQKIDKTDTLGKILSGRRFTVDYFQREYRWGQKQIDQMLSDFQNTFEEYYDPNDHDTPEEVAGYGFYYMGCIICTGGSVNKIIDGQQRLTSLTLLLIYLTNLQKELAVPEDEVVDLDSMIYAVHFGKKSFNIDVPERAKCMQALLQNDKNYVADNESSQNMLDRYEDIVECFPDELKGEALPFFIYWLIEKVLLLEIDTPSEDEAHTIFLTMNDRGLSLNSAEMMKAYVIQQVAEADRLDVNHQWQDNINKIKNASSYNSSGTVNTEDVEFISIWLRAKYAETLREGKRGAKDEDYELLGDKFHTWVRDKAKTKMGLVKSKDFRDFVWIEMTKVTNLYLRLKEYGTKLTPGYEEVFYNTNRDLTYQIMLTLAAVRNDDPEDVVKKKIQMTAKFVDDFASIRIFNFRKVNWNTNKYLLFRVMCDVRNQDCKTVGMVYVRALRRMDANLDGITKFSLNQFSGRYMLHLLARFTSHVNVLMGNPSHFDEYVDRQRKGNTYDIEHILPDKYEDYTEEFSDYEDFQSSRQYIGNLILLTRDKNRSYQAMKYSEKVQKYSGDNILAQALNPIAYQNNPQFLSNVVSRYGFEAIDQFKKQSIADRAEIYLKMASDIWNPTDIKDLAGGWSADEEKEFFKNTKGQEFTIGYADRSWPDALKYGFLSANIGGSGRYLYNVQAGDTVFCHIAGSGFVGIGECLATAVPMADFKVDVDGVSTPIASAPWESEDAKNKLDHKKEIFISVKWKKYVTDQVDGYWEKGMTSVPLVAYTLTDKTTYKKVKDHFCYKDEAQE</sequence>
<comment type="caution">
    <text evidence="3">The sequence shown here is derived from an EMBL/GenBank/DDBJ whole genome shotgun (WGS) entry which is preliminary data.</text>
</comment>
<dbReference type="InterPro" id="IPR011089">
    <property type="entry name" value="GmrSD_C"/>
</dbReference>
<dbReference type="Proteomes" id="UP000474676">
    <property type="component" value="Unassembled WGS sequence"/>
</dbReference>
<keyword evidence="4" id="KW-1185">Reference proteome</keyword>
<evidence type="ECO:0000259" key="2">
    <source>
        <dbReference type="Pfam" id="PF07510"/>
    </source>
</evidence>
<name>A0A6L5Y4X0_9FIRM</name>
<feature type="domain" description="GmrSD restriction endonucleases C-terminal" evidence="2">
    <location>
        <begin position="488"/>
        <end position="604"/>
    </location>
</feature>
<evidence type="ECO:0000313" key="4">
    <source>
        <dbReference type="Proteomes" id="UP000474676"/>
    </source>
</evidence>
<organism evidence="3 4">
    <name type="scientific">Hornefia butyriciproducens</name>
    <dbReference type="NCBI Taxonomy" id="2652293"/>
    <lineage>
        <taxon>Bacteria</taxon>
        <taxon>Bacillati</taxon>
        <taxon>Bacillota</taxon>
        <taxon>Clostridia</taxon>
        <taxon>Peptostreptococcales</taxon>
        <taxon>Anaerovoracaceae</taxon>
        <taxon>Hornefia</taxon>
    </lineage>
</organism>
<evidence type="ECO:0000313" key="3">
    <source>
        <dbReference type="EMBL" id="MST51663.1"/>
    </source>
</evidence>
<gene>
    <name evidence="3" type="ORF">FYJ64_04980</name>
</gene>
<dbReference type="EMBL" id="VUMZ01000003">
    <property type="protein sequence ID" value="MST51663.1"/>
    <property type="molecule type" value="Genomic_DNA"/>
</dbReference>
<dbReference type="InterPro" id="IPR004919">
    <property type="entry name" value="GmrSD_N"/>
</dbReference>
<accession>A0A6L5Y4X0</accession>
<dbReference type="GeneID" id="303115933"/>
<dbReference type="AlphaFoldDB" id="A0A6L5Y4X0"/>
<proteinExistence type="predicted"/>
<protein>
    <submittedName>
        <fullName evidence="3">DUF262 domain-containing protein</fullName>
    </submittedName>
</protein>
<dbReference type="Pfam" id="PF07510">
    <property type="entry name" value="GmrSD_C"/>
    <property type="match status" value="1"/>
</dbReference>
<dbReference type="RefSeq" id="WP_328596988.1">
    <property type="nucleotide sequence ID" value="NZ_VUMZ01000003.1"/>
</dbReference>
<dbReference type="PANTHER" id="PTHR35149:SF2">
    <property type="entry name" value="DUF262 DOMAIN-CONTAINING PROTEIN"/>
    <property type="match status" value="1"/>
</dbReference>
<evidence type="ECO:0000259" key="1">
    <source>
        <dbReference type="Pfam" id="PF03235"/>
    </source>
</evidence>
<dbReference type="Pfam" id="PF03235">
    <property type="entry name" value="GmrSD_N"/>
    <property type="match status" value="1"/>
</dbReference>
<dbReference type="PANTHER" id="PTHR35149">
    <property type="entry name" value="SLL5132 PROTEIN"/>
    <property type="match status" value="1"/>
</dbReference>
<feature type="domain" description="GmrSD restriction endonucleases N-terminal" evidence="1">
    <location>
        <begin position="11"/>
        <end position="229"/>
    </location>
</feature>